<gene>
    <name evidence="2" type="ORF">P879_00661</name>
</gene>
<proteinExistence type="predicted"/>
<sequence>MESCRSASTEMNHVTDLNSLRTVEKISRNLPRPLQYQWAEFVSKITLEGREPSFLTMLEFVSSRARVARGRFDQLASGNDRSSRDGMRPLPSQCP</sequence>
<evidence type="ECO:0000313" key="2">
    <source>
        <dbReference type="EMBL" id="KAF8571727.1"/>
    </source>
</evidence>
<dbReference type="EMBL" id="JTDF01000355">
    <property type="protein sequence ID" value="KAF8571727.1"/>
    <property type="molecule type" value="Genomic_DNA"/>
</dbReference>
<accession>A0A8T0DYE3</accession>
<dbReference type="OrthoDB" id="6283219at2759"/>
<name>A0A8T0DYE3_9TREM</name>
<reference evidence="2 3" key="1">
    <citation type="submission" date="2019-07" db="EMBL/GenBank/DDBJ databases">
        <title>Annotation for the trematode Paragonimus westermani.</title>
        <authorList>
            <person name="Choi Y.-J."/>
        </authorList>
    </citation>
    <scope>NUCLEOTIDE SEQUENCE [LARGE SCALE GENOMIC DNA]</scope>
    <source>
        <strain evidence="2">180907_Pwestermani</strain>
    </source>
</reference>
<keyword evidence="3" id="KW-1185">Reference proteome</keyword>
<evidence type="ECO:0000313" key="3">
    <source>
        <dbReference type="Proteomes" id="UP000699462"/>
    </source>
</evidence>
<dbReference type="Proteomes" id="UP000699462">
    <property type="component" value="Unassembled WGS sequence"/>
</dbReference>
<organism evidence="2 3">
    <name type="scientific">Paragonimus westermani</name>
    <dbReference type="NCBI Taxonomy" id="34504"/>
    <lineage>
        <taxon>Eukaryota</taxon>
        <taxon>Metazoa</taxon>
        <taxon>Spiralia</taxon>
        <taxon>Lophotrochozoa</taxon>
        <taxon>Platyhelminthes</taxon>
        <taxon>Trematoda</taxon>
        <taxon>Digenea</taxon>
        <taxon>Plagiorchiida</taxon>
        <taxon>Troglotremata</taxon>
        <taxon>Troglotrematidae</taxon>
        <taxon>Paragonimus</taxon>
    </lineage>
</organism>
<dbReference type="AlphaFoldDB" id="A0A8T0DYE3"/>
<protein>
    <submittedName>
        <fullName evidence="2">Uncharacterized protein</fullName>
    </submittedName>
</protein>
<evidence type="ECO:0000256" key="1">
    <source>
        <dbReference type="SAM" id="MobiDB-lite"/>
    </source>
</evidence>
<comment type="caution">
    <text evidence="2">The sequence shown here is derived from an EMBL/GenBank/DDBJ whole genome shotgun (WGS) entry which is preliminary data.</text>
</comment>
<feature type="region of interest" description="Disordered" evidence="1">
    <location>
        <begin position="73"/>
        <end position="95"/>
    </location>
</feature>